<reference evidence="1 2" key="1">
    <citation type="submission" date="2018-06" db="EMBL/GenBank/DDBJ databases">
        <authorList>
            <consortium name="Pathogen Informatics"/>
            <person name="Doyle S."/>
        </authorList>
    </citation>
    <scope>NUCLEOTIDE SEQUENCE [LARGE SCALE GENOMIC DNA]</scope>
    <source>
        <strain evidence="1 2">NCTC5047</strain>
    </source>
</reference>
<sequence>MATNIQGNMKYKGRLNLLPSANAPYLRVQIFSRILQAGVTSLNMPAGMFYGHPS</sequence>
<dbReference type="Proteomes" id="UP000254340">
    <property type="component" value="Unassembled WGS sequence"/>
</dbReference>
<accession>A0A377XGT8</accession>
<dbReference type="EMBL" id="UGLH01000006">
    <property type="protein sequence ID" value="STT81908.1"/>
    <property type="molecule type" value="Genomic_DNA"/>
</dbReference>
<organism evidence="1 2">
    <name type="scientific">Klebsiella pneumoniae</name>
    <dbReference type="NCBI Taxonomy" id="573"/>
    <lineage>
        <taxon>Bacteria</taxon>
        <taxon>Pseudomonadati</taxon>
        <taxon>Pseudomonadota</taxon>
        <taxon>Gammaproteobacteria</taxon>
        <taxon>Enterobacterales</taxon>
        <taxon>Enterobacteriaceae</taxon>
        <taxon>Klebsiella/Raoultella group</taxon>
        <taxon>Klebsiella</taxon>
        <taxon>Klebsiella pneumoniae complex</taxon>
    </lineage>
</organism>
<name>A0A377XGT8_KLEPN</name>
<proteinExistence type="predicted"/>
<evidence type="ECO:0000313" key="2">
    <source>
        <dbReference type="Proteomes" id="UP000254340"/>
    </source>
</evidence>
<dbReference type="AlphaFoldDB" id="A0A377XGT8"/>
<gene>
    <name evidence="1" type="ORF">NCTC5047_02845</name>
</gene>
<evidence type="ECO:0000313" key="1">
    <source>
        <dbReference type="EMBL" id="STT81908.1"/>
    </source>
</evidence>
<protein>
    <submittedName>
        <fullName evidence="1">Uncharacterized protein</fullName>
    </submittedName>
</protein>